<dbReference type="EMBL" id="BAABAZ010000004">
    <property type="protein sequence ID" value="GAA4283096.1"/>
    <property type="molecule type" value="Genomic_DNA"/>
</dbReference>
<dbReference type="RefSeq" id="WP_236864465.1">
    <property type="nucleotide sequence ID" value="NZ_BAABAZ010000004.1"/>
</dbReference>
<proteinExistence type="predicted"/>
<organism evidence="2 3">
    <name type="scientific">Brevibacterium daeguense</name>
    <dbReference type="NCBI Taxonomy" id="909936"/>
    <lineage>
        <taxon>Bacteria</taxon>
        <taxon>Bacillati</taxon>
        <taxon>Actinomycetota</taxon>
        <taxon>Actinomycetes</taxon>
        <taxon>Micrococcales</taxon>
        <taxon>Brevibacteriaceae</taxon>
        <taxon>Brevibacterium</taxon>
    </lineage>
</organism>
<dbReference type="Pfam" id="PF22743">
    <property type="entry name" value="PspAA"/>
    <property type="match status" value="1"/>
</dbReference>
<evidence type="ECO:0000313" key="2">
    <source>
        <dbReference type="EMBL" id="GAA4283096.1"/>
    </source>
</evidence>
<evidence type="ECO:0000313" key="3">
    <source>
        <dbReference type="Proteomes" id="UP001501586"/>
    </source>
</evidence>
<comment type="caution">
    <text evidence="2">The sequence shown here is derived from an EMBL/GenBank/DDBJ whole genome shotgun (WGS) entry which is preliminary data.</text>
</comment>
<dbReference type="InterPro" id="IPR054437">
    <property type="entry name" value="PspA-assoc_dom"/>
</dbReference>
<reference evidence="3" key="1">
    <citation type="journal article" date="2019" name="Int. J. Syst. Evol. Microbiol.">
        <title>The Global Catalogue of Microorganisms (GCM) 10K type strain sequencing project: providing services to taxonomists for standard genome sequencing and annotation.</title>
        <authorList>
            <consortium name="The Broad Institute Genomics Platform"/>
            <consortium name="The Broad Institute Genome Sequencing Center for Infectious Disease"/>
            <person name="Wu L."/>
            <person name="Ma J."/>
        </authorList>
    </citation>
    <scope>NUCLEOTIDE SEQUENCE [LARGE SCALE GENOMIC DNA]</scope>
    <source>
        <strain evidence="3">JCM 17458</strain>
    </source>
</reference>
<sequence>MIVRIMGEGQFNVADVEQDTLQKYDDEVEAAVESGDSEHVHQALSTLRQYVLDHAEPVADDFLGSSDIVIPYPDAEIEEIQQMLTGEGFIPELT</sequence>
<accession>A0ABP8EGW2</accession>
<name>A0ABP8EGW2_9MICO</name>
<feature type="domain" description="PspA-associated" evidence="1">
    <location>
        <begin position="1"/>
        <end position="92"/>
    </location>
</feature>
<dbReference type="Proteomes" id="UP001501586">
    <property type="component" value="Unassembled WGS sequence"/>
</dbReference>
<keyword evidence="3" id="KW-1185">Reference proteome</keyword>
<protein>
    <recommendedName>
        <fullName evidence="1">PspA-associated domain-containing protein</fullName>
    </recommendedName>
</protein>
<evidence type="ECO:0000259" key="1">
    <source>
        <dbReference type="Pfam" id="PF22743"/>
    </source>
</evidence>
<gene>
    <name evidence="2" type="ORF">GCM10022261_06270</name>
</gene>